<feature type="compositionally biased region" description="Basic and acidic residues" evidence="2">
    <location>
        <begin position="125"/>
        <end position="142"/>
    </location>
</feature>
<gene>
    <name evidence="4" type="ORF">FP2506_08256</name>
</gene>
<feature type="region of interest" description="Disordered" evidence="2">
    <location>
        <begin position="839"/>
        <end position="864"/>
    </location>
</feature>
<dbReference type="Gene3D" id="1.25.40.10">
    <property type="entry name" value="Tetratricopeptide repeat domain"/>
    <property type="match status" value="1"/>
</dbReference>
<dbReference type="InterPro" id="IPR002477">
    <property type="entry name" value="Peptidoglycan-bd-like"/>
</dbReference>
<dbReference type="InterPro" id="IPR006597">
    <property type="entry name" value="Sel1-like"/>
</dbReference>
<accession>Q0G695</accession>
<feature type="region of interest" description="Disordered" evidence="2">
    <location>
        <begin position="686"/>
        <end position="797"/>
    </location>
</feature>
<dbReference type="InterPro" id="IPR052945">
    <property type="entry name" value="Mitotic_Regulator"/>
</dbReference>
<evidence type="ECO:0000313" key="4">
    <source>
        <dbReference type="EMBL" id="EAU42819.1"/>
    </source>
</evidence>
<feature type="region of interest" description="Disordered" evidence="2">
    <location>
        <begin position="923"/>
        <end position="968"/>
    </location>
</feature>
<feature type="region of interest" description="Disordered" evidence="2">
    <location>
        <begin position="1"/>
        <end position="21"/>
    </location>
</feature>
<keyword evidence="1" id="KW-0175">Coiled coil</keyword>
<dbReference type="Proteomes" id="UP000004310">
    <property type="component" value="Unassembled WGS sequence"/>
</dbReference>
<evidence type="ECO:0000256" key="2">
    <source>
        <dbReference type="SAM" id="MobiDB-lite"/>
    </source>
</evidence>
<dbReference type="SUPFAM" id="SSF47090">
    <property type="entry name" value="PGBD-like"/>
    <property type="match status" value="1"/>
</dbReference>
<feature type="domain" description="Peptidoglycan binding-like" evidence="3">
    <location>
        <begin position="1234"/>
        <end position="1287"/>
    </location>
</feature>
<keyword evidence="5" id="KW-1185">Reference proteome</keyword>
<reference evidence="4 5" key="1">
    <citation type="journal article" date="2010" name="J. Bacteriol.">
        <title>Genome sequence of Fulvimarina pelagi HTCC2506T, a Mn(II)-oxidizing alphaproteobacterium possessing an aerobic anoxygenic photosynthetic gene cluster and Xanthorhodopsin.</title>
        <authorList>
            <person name="Kang I."/>
            <person name="Oh H.M."/>
            <person name="Lim S.I."/>
            <person name="Ferriera S."/>
            <person name="Giovannoni S.J."/>
            <person name="Cho J.C."/>
        </authorList>
    </citation>
    <scope>NUCLEOTIDE SEQUENCE [LARGE SCALE GENOMIC DNA]</scope>
    <source>
        <strain evidence="4 5">HTCC2506</strain>
    </source>
</reference>
<dbReference type="EMBL" id="AATP01000001">
    <property type="protein sequence ID" value="EAU42819.1"/>
    <property type="molecule type" value="Genomic_DNA"/>
</dbReference>
<dbReference type="InterPro" id="IPR036366">
    <property type="entry name" value="PGBDSf"/>
</dbReference>
<dbReference type="HOGENOM" id="CLU_005869_0_0_5"/>
<dbReference type="PANTHER" id="PTHR43628:SF1">
    <property type="entry name" value="CHITIN SYNTHASE REGULATORY FACTOR 2-RELATED"/>
    <property type="match status" value="1"/>
</dbReference>
<proteinExistence type="predicted"/>
<dbReference type="eggNOG" id="COG3409">
    <property type="taxonomic scope" value="Bacteria"/>
</dbReference>
<feature type="region of interest" description="Disordered" evidence="2">
    <location>
        <begin position="40"/>
        <end position="73"/>
    </location>
</feature>
<dbReference type="SUPFAM" id="SSF81901">
    <property type="entry name" value="HCP-like"/>
    <property type="match status" value="1"/>
</dbReference>
<feature type="compositionally biased region" description="Polar residues" evidence="2">
    <location>
        <begin position="94"/>
        <end position="103"/>
    </location>
</feature>
<name>Q0G695_9HYPH</name>
<comment type="caution">
    <text evidence="4">The sequence shown here is derived from an EMBL/GenBank/DDBJ whole genome shotgun (WGS) entry which is preliminary data.</text>
</comment>
<dbReference type="Pfam" id="PF01471">
    <property type="entry name" value="PG_binding_1"/>
    <property type="match status" value="1"/>
</dbReference>
<evidence type="ECO:0000313" key="5">
    <source>
        <dbReference type="Proteomes" id="UP000004310"/>
    </source>
</evidence>
<dbReference type="Pfam" id="PF08238">
    <property type="entry name" value="Sel1"/>
    <property type="match status" value="4"/>
</dbReference>
<feature type="coiled-coil region" evidence="1">
    <location>
        <begin position="299"/>
        <end position="366"/>
    </location>
</feature>
<dbReference type="SMART" id="SM00671">
    <property type="entry name" value="SEL1"/>
    <property type="match status" value="4"/>
</dbReference>
<organism evidence="4 5">
    <name type="scientific">Fulvimarina pelagi HTCC2506</name>
    <dbReference type="NCBI Taxonomy" id="314231"/>
    <lineage>
        <taxon>Bacteria</taxon>
        <taxon>Pseudomonadati</taxon>
        <taxon>Pseudomonadota</taxon>
        <taxon>Alphaproteobacteria</taxon>
        <taxon>Hyphomicrobiales</taxon>
        <taxon>Aurantimonadaceae</taxon>
        <taxon>Fulvimarina</taxon>
    </lineage>
</organism>
<protein>
    <recommendedName>
        <fullName evidence="3">Peptidoglycan binding-like domain-containing protein</fullName>
    </recommendedName>
</protein>
<dbReference type="InterPro" id="IPR011990">
    <property type="entry name" value="TPR-like_helical_dom_sf"/>
</dbReference>
<evidence type="ECO:0000256" key="1">
    <source>
        <dbReference type="SAM" id="Coils"/>
    </source>
</evidence>
<sequence length="1293" mass="140957">MAELMGQKSGGRQRGKGHAALADLSRTLEALEDRLDRVARARDAGASSSPSQIQDLVGRTQRRIEDGRSIASRPELSDAVSQIVMRQKVLDQQAFGNSATPSRSPDRGPIQPSRSKPVGFAGNESRFDRRASKHDGASVGDLKSELQRLREELTRNLSSDVSQQVEEMRDALADLQSAITQNARPSIVREEIARLHHRLDQMGRSGVDHNIVADMRAQLDDIDSFMERRHRQQRFERFDGAIPVANGDPREADERAELKAEIERLRESLSKLASEDQLRAVEQRWADFEKRFVEEVGAKDRTAELTDRMMAEMEKLREQMRSFASEHSVNAAESLWNGVEARFTPREETEENIAKIGDRIAQLEEALAGLPDKLPFDDLDRRIESLSQVIGSISDQVVSNSGDSQRFANIDTRLDEINLAIANLASNPPSIDLAPIERIEARMHALAERVDEIASDGTVSMLAEKLAELTGRIDAMATTEPDAQFVDHIGRLNERLDELAEQNRVSHKDMAAIEERLAALAVSIETQLSQPYEDGEAIANLENQVGRLTDFLNSESFNSPAEMERRLDELERKVDENAEQIFFAAKSAAEEAVRQMLAQGDYSQSEHVTRLTEELDRLQILSNDNNVRSTDFYEAVNAALSRLVDRIDAIERDFEKPQTNDEQHPVDMSDTGYAARAVYVQPEPVDVADDADGDQPAGDQHECDQPTGDQPAGDHKEREVSASPGGLRALLSRRFKKRDVQKPEQQATSPSWYDAEDKLDDSAANPNTDDLHESPALDAADALESEEANRPLAIGSGGPDIAALLERVRNQKAEAKSNAADDNTKADFIAAARRAALAAAEEAEGLNDDRSEDGLLDEASEDTSRRRRPIMLAASAVLLALLALPVGKVIAEKANFFSSPEPVTAEVAPAKVKLAVTESAEKPDVAKTNAEPKAAAKAEETPVIGVSSAPKRQIADSKPGVAAPSTGQVKVTPAVSPAAFKPNTVAPDASPTTVTSKDVDLSDQIASLPEGIASVALLDAARSGDPKALFELGLRLMEGRIVSSDAAKAAEWFERSAKLDFAPAQYSLGTLYEKGNGVERDTVKARDWYLNAAKNGNVRAMHNLAVLFATGVDGKSEPDLAADWFIQAANHGMTDSQYNLGILFARGAGVEQNLSESYKWFAIVGQSGDNDAQEKRDEVAESLSPEQLEEAKASVESFSVLERSEQANTVDIPKEWAAAAPKPTTTASIDMTRAIRNIQAILGNLGYDAGPPDGVIGDLTRTAIKDFQSDAGLASTGEIDEALIRALLDRKDS</sequence>
<dbReference type="STRING" id="217511.GCA_001463845_00421"/>
<dbReference type="RefSeq" id="WP_007066793.1">
    <property type="nucleotide sequence ID" value="NZ_DS022272.1"/>
</dbReference>
<evidence type="ECO:0000259" key="3">
    <source>
        <dbReference type="Pfam" id="PF01471"/>
    </source>
</evidence>
<dbReference type="InterPro" id="IPR036365">
    <property type="entry name" value="PGBD-like_sf"/>
</dbReference>
<dbReference type="eggNOG" id="COG0790">
    <property type="taxonomic scope" value="Bacteria"/>
</dbReference>
<dbReference type="Gene3D" id="1.10.101.10">
    <property type="entry name" value="PGBD-like superfamily/PGBD"/>
    <property type="match status" value="1"/>
</dbReference>
<feature type="region of interest" description="Disordered" evidence="2">
    <location>
        <begin position="92"/>
        <end position="142"/>
    </location>
</feature>
<dbReference type="PANTHER" id="PTHR43628">
    <property type="entry name" value="ACTIVATOR OF C KINASE PROTEIN 1-RELATED"/>
    <property type="match status" value="1"/>
</dbReference>
<dbReference type="eggNOG" id="COG1196">
    <property type="taxonomic scope" value="Bacteria"/>
</dbReference>